<protein>
    <submittedName>
        <fullName evidence="2">Uncharacterized protein</fullName>
    </submittedName>
</protein>
<dbReference type="EMBL" id="KV429110">
    <property type="protein sequence ID" value="KZT65210.1"/>
    <property type="molecule type" value="Genomic_DNA"/>
</dbReference>
<dbReference type="AlphaFoldDB" id="A0A165M473"/>
<keyword evidence="3" id="KW-1185">Reference proteome</keyword>
<dbReference type="Proteomes" id="UP000076727">
    <property type="component" value="Unassembled WGS sequence"/>
</dbReference>
<feature type="compositionally biased region" description="Basic and acidic residues" evidence="1">
    <location>
        <begin position="122"/>
        <end position="133"/>
    </location>
</feature>
<dbReference type="OrthoDB" id="2870900at2759"/>
<proteinExistence type="predicted"/>
<feature type="region of interest" description="Disordered" evidence="1">
    <location>
        <begin position="105"/>
        <end position="133"/>
    </location>
</feature>
<evidence type="ECO:0000313" key="3">
    <source>
        <dbReference type="Proteomes" id="UP000076727"/>
    </source>
</evidence>
<feature type="compositionally biased region" description="Basic and acidic residues" evidence="1">
    <location>
        <begin position="105"/>
        <end position="115"/>
    </location>
</feature>
<evidence type="ECO:0000256" key="1">
    <source>
        <dbReference type="SAM" id="MobiDB-lite"/>
    </source>
</evidence>
<name>A0A165M473_9APHY</name>
<sequence>MKRLWPCISGTCPGAWAHLRELWLSRYGASLPPGMRPGLRDIAVPRCVQAYKVVRGRRELRDTFPGTSRFTSPGQHLHIKEPFQPSESVLSNAVRCGAALPSLVLHDHERSDEPQRTTMTTSDRRELKRLEGT</sequence>
<organism evidence="2 3">
    <name type="scientific">Daedalea quercina L-15889</name>
    <dbReference type="NCBI Taxonomy" id="1314783"/>
    <lineage>
        <taxon>Eukaryota</taxon>
        <taxon>Fungi</taxon>
        <taxon>Dikarya</taxon>
        <taxon>Basidiomycota</taxon>
        <taxon>Agaricomycotina</taxon>
        <taxon>Agaricomycetes</taxon>
        <taxon>Polyporales</taxon>
        <taxon>Fomitopsis</taxon>
    </lineage>
</organism>
<accession>A0A165M473</accession>
<gene>
    <name evidence="2" type="ORF">DAEQUDRAFT_541959</name>
</gene>
<evidence type="ECO:0000313" key="2">
    <source>
        <dbReference type="EMBL" id="KZT65210.1"/>
    </source>
</evidence>
<reference evidence="2 3" key="1">
    <citation type="journal article" date="2016" name="Mol. Biol. Evol.">
        <title>Comparative Genomics of Early-Diverging Mushroom-Forming Fungi Provides Insights into the Origins of Lignocellulose Decay Capabilities.</title>
        <authorList>
            <person name="Nagy L.G."/>
            <person name="Riley R."/>
            <person name="Tritt A."/>
            <person name="Adam C."/>
            <person name="Daum C."/>
            <person name="Floudas D."/>
            <person name="Sun H."/>
            <person name="Yadav J.S."/>
            <person name="Pangilinan J."/>
            <person name="Larsson K.H."/>
            <person name="Matsuura K."/>
            <person name="Barry K."/>
            <person name="Labutti K."/>
            <person name="Kuo R."/>
            <person name="Ohm R.A."/>
            <person name="Bhattacharya S.S."/>
            <person name="Shirouzu T."/>
            <person name="Yoshinaga Y."/>
            <person name="Martin F.M."/>
            <person name="Grigoriev I.V."/>
            <person name="Hibbett D.S."/>
        </authorList>
    </citation>
    <scope>NUCLEOTIDE SEQUENCE [LARGE SCALE GENOMIC DNA]</scope>
    <source>
        <strain evidence="2 3">L-15889</strain>
    </source>
</reference>